<keyword evidence="2" id="KW-1185">Reference proteome</keyword>
<dbReference type="InterPro" id="IPR009057">
    <property type="entry name" value="Homeodomain-like_sf"/>
</dbReference>
<evidence type="ECO:0000313" key="1">
    <source>
        <dbReference type="EMBL" id="RBQ11698.1"/>
    </source>
</evidence>
<dbReference type="Proteomes" id="UP000253303">
    <property type="component" value="Unassembled WGS sequence"/>
</dbReference>
<protein>
    <submittedName>
        <fullName evidence="1">IS630 family transposase</fullName>
    </submittedName>
</protein>
<sequence length="180" mass="19734">MAVAADPSRLAIRARIVPACAQPGASNAQVSRDLGVSVHTVRKWRSIFARGGVQSLVDEPRPGRPKAGLTLSDAERETLRRWARRAKSSQILATRSKIVLACADGKDNKQVAAELRVDPATVSKWRSRFLRLRLDGLIDEARPGRPPSITVDQVEQVVVATLEQTPKNATHWSRTSMAAR</sequence>
<dbReference type="EMBL" id="QMEY01000052">
    <property type="protein sequence ID" value="RBQ11698.1"/>
    <property type="molecule type" value="Genomic_DNA"/>
</dbReference>
<comment type="caution">
    <text evidence="1">The sequence shown here is derived from an EMBL/GenBank/DDBJ whole genome shotgun (WGS) entry which is preliminary data.</text>
</comment>
<dbReference type="Pfam" id="PF13565">
    <property type="entry name" value="HTH_32"/>
    <property type="match status" value="1"/>
</dbReference>
<evidence type="ECO:0000313" key="2">
    <source>
        <dbReference type="Proteomes" id="UP000253303"/>
    </source>
</evidence>
<reference evidence="1 2" key="1">
    <citation type="submission" date="2018-06" db="EMBL/GenBank/DDBJ databases">
        <title>Sphaerisporangium craniellae sp. nov., isolated from a marine sponge in the South China Sea.</title>
        <authorList>
            <person name="Li L."/>
        </authorList>
    </citation>
    <scope>NUCLEOTIDE SEQUENCE [LARGE SCALE GENOMIC DNA]</scope>
    <source>
        <strain evidence="1 2">LHW63015</strain>
    </source>
</reference>
<gene>
    <name evidence="1" type="ORF">DP939_44605</name>
</gene>
<accession>A0A366LCS5</accession>
<dbReference type="Pfam" id="PF13384">
    <property type="entry name" value="HTH_23"/>
    <property type="match status" value="1"/>
</dbReference>
<dbReference type="SUPFAM" id="SSF46689">
    <property type="entry name" value="Homeodomain-like"/>
    <property type="match status" value="2"/>
</dbReference>
<feature type="non-terminal residue" evidence="1">
    <location>
        <position position="180"/>
    </location>
</feature>
<proteinExistence type="predicted"/>
<dbReference type="AlphaFoldDB" id="A0A366LCS5"/>
<dbReference type="OrthoDB" id="2375382at2"/>
<name>A0A366LCS5_9ACTN</name>
<organism evidence="1 2">
    <name type="scientific">Spongiactinospora rosea</name>
    <dbReference type="NCBI Taxonomy" id="2248750"/>
    <lineage>
        <taxon>Bacteria</taxon>
        <taxon>Bacillati</taxon>
        <taxon>Actinomycetota</taxon>
        <taxon>Actinomycetes</taxon>
        <taxon>Streptosporangiales</taxon>
        <taxon>Streptosporangiaceae</taxon>
        <taxon>Spongiactinospora</taxon>
    </lineage>
</organism>